<dbReference type="EMBL" id="JBBWRZ010000011">
    <property type="protein sequence ID" value="KAK8226239.1"/>
    <property type="molecule type" value="Genomic_DNA"/>
</dbReference>
<dbReference type="Proteomes" id="UP001492380">
    <property type="component" value="Unassembled WGS sequence"/>
</dbReference>
<name>A0ABR1YDI9_9PEZI</name>
<reference evidence="2 3" key="1">
    <citation type="submission" date="2024-04" db="EMBL/GenBank/DDBJ databases">
        <title>Phyllosticta paracitricarpa is synonymous to the EU quarantine fungus P. citricarpa based on phylogenomic analyses.</title>
        <authorList>
            <consortium name="Lawrence Berkeley National Laboratory"/>
            <person name="Van Ingen-Buijs V.A."/>
            <person name="Van Westerhoven A.C."/>
            <person name="Haridas S."/>
            <person name="Skiadas P."/>
            <person name="Martin F."/>
            <person name="Groenewald J.Z."/>
            <person name="Crous P.W."/>
            <person name="Seidl M.F."/>
        </authorList>
    </citation>
    <scope>NUCLEOTIDE SEQUENCE [LARGE SCALE GENOMIC DNA]</scope>
    <source>
        <strain evidence="2 3">CBS 123374</strain>
    </source>
</reference>
<keyword evidence="3" id="KW-1185">Reference proteome</keyword>
<evidence type="ECO:0000256" key="1">
    <source>
        <dbReference type="SAM" id="MobiDB-lite"/>
    </source>
</evidence>
<comment type="caution">
    <text evidence="2">The sequence shown here is derived from an EMBL/GenBank/DDBJ whole genome shotgun (WGS) entry which is preliminary data.</text>
</comment>
<feature type="compositionally biased region" description="Gly residues" evidence="1">
    <location>
        <begin position="158"/>
        <end position="167"/>
    </location>
</feature>
<feature type="region of interest" description="Disordered" evidence="1">
    <location>
        <begin position="1"/>
        <end position="71"/>
    </location>
</feature>
<protein>
    <submittedName>
        <fullName evidence="2">Uncharacterized protein</fullName>
    </submittedName>
</protein>
<feature type="compositionally biased region" description="Low complexity" evidence="1">
    <location>
        <begin position="26"/>
        <end position="37"/>
    </location>
</feature>
<organism evidence="2 3">
    <name type="scientific">Phyllosticta capitalensis</name>
    <dbReference type="NCBI Taxonomy" id="121624"/>
    <lineage>
        <taxon>Eukaryota</taxon>
        <taxon>Fungi</taxon>
        <taxon>Dikarya</taxon>
        <taxon>Ascomycota</taxon>
        <taxon>Pezizomycotina</taxon>
        <taxon>Dothideomycetes</taxon>
        <taxon>Dothideomycetes incertae sedis</taxon>
        <taxon>Botryosphaeriales</taxon>
        <taxon>Phyllostictaceae</taxon>
        <taxon>Phyllosticta</taxon>
    </lineage>
</organism>
<feature type="region of interest" description="Disordered" evidence="1">
    <location>
        <begin position="133"/>
        <end position="195"/>
    </location>
</feature>
<accession>A0ABR1YDI9</accession>
<gene>
    <name evidence="2" type="ORF">HDK90DRAFT_542856</name>
</gene>
<feature type="compositionally biased region" description="Basic and acidic residues" evidence="1">
    <location>
        <begin position="140"/>
        <end position="149"/>
    </location>
</feature>
<evidence type="ECO:0000313" key="3">
    <source>
        <dbReference type="Proteomes" id="UP001492380"/>
    </source>
</evidence>
<feature type="compositionally biased region" description="Low complexity" evidence="1">
    <location>
        <begin position="49"/>
        <end position="61"/>
    </location>
</feature>
<proteinExistence type="predicted"/>
<feature type="region of interest" description="Disordered" evidence="1">
    <location>
        <begin position="210"/>
        <end position="231"/>
    </location>
</feature>
<sequence>MGCTTSRPVSVPARHPSPYPHHHASTTTTTNTNTTTTRPHNHDPPYPINPRTSSTRPSNSRHPYIHHTNNPYMHAATSTRSLRPSASSRLLHSLSTLSLAGNGGGGDDRADSLFEYDCRVDAPVRVVSRDRALHGVSGGSDDKEKERVGLRKKKSAGVGVGARGQEGGVQVKTNVKDVSGAGAGGKRGDGVVKVGLPRRSTLPSLLVARSGEDLRREREREREREERIVEE</sequence>
<evidence type="ECO:0000313" key="2">
    <source>
        <dbReference type="EMBL" id="KAK8226239.1"/>
    </source>
</evidence>